<dbReference type="Pfam" id="PF22486">
    <property type="entry name" value="MATH_2"/>
    <property type="match status" value="1"/>
</dbReference>
<evidence type="ECO:0000256" key="2">
    <source>
        <dbReference type="SAM" id="MobiDB-lite"/>
    </source>
</evidence>
<dbReference type="PANTHER" id="PTHR46236">
    <property type="entry name" value="TRAF-LIKE SUPERFAMILY PROTEIN"/>
    <property type="match status" value="1"/>
</dbReference>
<feature type="compositionally biased region" description="Basic and acidic residues" evidence="2">
    <location>
        <begin position="61"/>
        <end position="80"/>
    </location>
</feature>
<evidence type="ECO:0000313" key="4">
    <source>
        <dbReference type="EMBL" id="GMT29007.1"/>
    </source>
</evidence>
<protein>
    <recommendedName>
        <fullName evidence="3">MATH domain-containing protein</fullName>
    </recommendedName>
</protein>
<name>A0AAV5WGD5_9BILA</name>
<evidence type="ECO:0000259" key="3">
    <source>
        <dbReference type="PROSITE" id="PS50144"/>
    </source>
</evidence>
<keyword evidence="5" id="KW-1185">Reference proteome</keyword>
<dbReference type="Proteomes" id="UP001432322">
    <property type="component" value="Unassembled WGS sequence"/>
</dbReference>
<accession>A0AAV5WGD5</accession>
<comment type="caution">
    <text evidence="4">The sequence shown here is derived from an EMBL/GenBank/DDBJ whole genome shotgun (WGS) entry which is preliminary data.</text>
</comment>
<dbReference type="PANTHER" id="PTHR46236:SF36">
    <property type="entry name" value="MATH (MEPRIN AND TRAF-C-LIKE) DOMAIN PROTEIN"/>
    <property type="match status" value="1"/>
</dbReference>
<dbReference type="AlphaFoldDB" id="A0AAV5WGD5"/>
<dbReference type="InterPro" id="IPR002083">
    <property type="entry name" value="MATH/TRAF_dom"/>
</dbReference>
<dbReference type="SUPFAM" id="SSF49599">
    <property type="entry name" value="TRAF domain-like"/>
    <property type="match status" value="1"/>
</dbReference>
<dbReference type="InterPro" id="IPR008974">
    <property type="entry name" value="TRAF-like"/>
</dbReference>
<organism evidence="4 5">
    <name type="scientific">Pristionchus fissidentatus</name>
    <dbReference type="NCBI Taxonomy" id="1538716"/>
    <lineage>
        <taxon>Eukaryota</taxon>
        <taxon>Metazoa</taxon>
        <taxon>Ecdysozoa</taxon>
        <taxon>Nematoda</taxon>
        <taxon>Chromadorea</taxon>
        <taxon>Rhabditida</taxon>
        <taxon>Rhabditina</taxon>
        <taxon>Diplogasteromorpha</taxon>
        <taxon>Diplogasteroidea</taxon>
        <taxon>Neodiplogasteridae</taxon>
        <taxon>Pristionchus</taxon>
    </lineage>
</organism>
<dbReference type="Gene3D" id="2.60.210.10">
    <property type="entry name" value="Apoptosis, Tumor Necrosis Factor Receptor Associated Protein 2, Chain A"/>
    <property type="match status" value="1"/>
</dbReference>
<dbReference type="CDD" id="cd00121">
    <property type="entry name" value="MATH"/>
    <property type="match status" value="1"/>
</dbReference>
<dbReference type="PROSITE" id="PS50144">
    <property type="entry name" value="MATH"/>
    <property type="match status" value="1"/>
</dbReference>
<feature type="domain" description="MATH" evidence="3">
    <location>
        <begin position="110"/>
        <end position="237"/>
    </location>
</feature>
<keyword evidence="1" id="KW-0175">Coiled coil</keyword>
<reference evidence="4" key="1">
    <citation type="submission" date="2023-10" db="EMBL/GenBank/DDBJ databases">
        <title>Genome assembly of Pristionchus species.</title>
        <authorList>
            <person name="Yoshida K."/>
            <person name="Sommer R.J."/>
        </authorList>
    </citation>
    <scope>NUCLEOTIDE SEQUENCE</scope>
    <source>
        <strain evidence="4">RS5133</strain>
    </source>
</reference>
<dbReference type="InterPro" id="IPR050804">
    <property type="entry name" value="MCC"/>
</dbReference>
<evidence type="ECO:0000256" key="1">
    <source>
        <dbReference type="ARBA" id="ARBA00023054"/>
    </source>
</evidence>
<gene>
    <name evidence="4" type="ORF">PFISCL1PPCAC_20304</name>
</gene>
<proteinExistence type="predicted"/>
<dbReference type="EMBL" id="BTSY01000005">
    <property type="protein sequence ID" value="GMT29007.1"/>
    <property type="molecule type" value="Genomic_DNA"/>
</dbReference>
<sequence>MEEHPTISMEEFSIENGQLRRKVAIRDVELAEKKEELRRLSETLKTVVALKNKKIRDLESELMGVRREGEPASKKRKEEEGKDEDEGSSLSDVKEDNEVKDGWNLDVIPSETIQARFSKISELSRTAMVSKPLRIKGVLWRIAIWKENVEDREFLAVYLNIAEERINKTLSWTVFHKSHLFSHSNEYGHSIGNWSNSSIFNSENRSWGRPTFIPIEDLMNPEYGFVKEDTILVAIEVKIFSD</sequence>
<feature type="region of interest" description="Disordered" evidence="2">
    <location>
        <begin position="61"/>
        <end position="93"/>
    </location>
</feature>
<evidence type="ECO:0000313" key="5">
    <source>
        <dbReference type="Proteomes" id="UP001432322"/>
    </source>
</evidence>